<accession>A0ABR3L7S5</accession>
<sequence length="93" mass="10038">MAEVIAFCGGFGKACQMDVCQGKPGMYFGATHLSTNFRVGDHRVRACCCHGDGRLTAWCSLHCWPLPIISQTAAGSYHISVIPIMSAINLIVH</sequence>
<protein>
    <submittedName>
        <fullName evidence="1">Uncharacterized protein</fullName>
    </submittedName>
</protein>
<keyword evidence="2" id="KW-1185">Reference proteome</keyword>
<organism evidence="1 2">
    <name type="scientific">Cirrhinus molitorella</name>
    <name type="common">mud carp</name>
    <dbReference type="NCBI Taxonomy" id="172907"/>
    <lineage>
        <taxon>Eukaryota</taxon>
        <taxon>Metazoa</taxon>
        <taxon>Chordata</taxon>
        <taxon>Craniata</taxon>
        <taxon>Vertebrata</taxon>
        <taxon>Euteleostomi</taxon>
        <taxon>Actinopterygii</taxon>
        <taxon>Neopterygii</taxon>
        <taxon>Teleostei</taxon>
        <taxon>Ostariophysi</taxon>
        <taxon>Cypriniformes</taxon>
        <taxon>Cyprinidae</taxon>
        <taxon>Labeoninae</taxon>
        <taxon>Labeonini</taxon>
        <taxon>Cirrhinus</taxon>
    </lineage>
</organism>
<dbReference type="Proteomes" id="UP001558613">
    <property type="component" value="Unassembled WGS sequence"/>
</dbReference>
<name>A0ABR3L7S5_9TELE</name>
<evidence type="ECO:0000313" key="2">
    <source>
        <dbReference type="Proteomes" id="UP001558613"/>
    </source>
</evidence>
<gene>
    <name evidence="1" type="ORF">QQF64_022293</name>
</gene>
<proteinExistence type="predicted"/>
<comment type="caution">
    <text evidence="1">The sequence shown here is derived from an EMBL/GenBank/DDBJ whole genome shotgun (WGS) entry which is preliminary data.</text>
</comment>
<reference evidence="1 2" key="1">
    <citation type="submission" date="2023-09" db="EMBL/GenBank/DDBJ databases">
        <authorList>
            <person name="Wang M."/>
        </authorList>
    </citation>
    <scope>NUCLEOTIDE SEQUENCE [LARGE SCALE GENOMIC DNA]</scope>
    <source>
        <strain evidence="1">GT-2023</strain>
        <tissue evidence="1">Liver</tissue>
    </source>
</reference>
<dbReference type="EMBL" id="JAYMGO010000024">
    <property type="protein sequence ID" value="KAL1248975.1"/>
    <property type="molecule type" value="Genomic_DNA"/>
</dbReference>
<evidence type="ECO:0000313" key="1">
    <source>
        <dbReference type="EMBL" id="KAL1248975.1"/>
    </source>
</evidence>